<evidence type="ECO:0000256" key="1">
    <source>
        <dbReference type="ARBA" id="ARBA00001946"/>
    </source>
</evidence>
<dbReference type="AlphaFoldDB" id="A0A1U7HG94"/>
<dbReference type="NCBIfam" id="TIGR01482">
    <property type="entry name" value="SPP-subfamily"/>
    <property type="match status" value="1"/>
</dbReference>
<dbReference type="UniPathway" id="UPA00371">
    <property type="reaction ID" value="UER00546"/>
</dbReference>
<gene>
    <name evidence="8" type="ORF">NIES593_12410</name>
</gene>
<dbReference type="Gene3D" id="3.90.1070.10">
    <property type="match status" value="1"/>
</dbReference>
<dbReference type="Pfam" id="PF05116">
    <property type="entry name" value="S6PP"/>
    <property type="match status" value="1"/>
</dbReference>
<dbReference type="STRING" id="1921803.NIES593_12410"/>
<dbReference type="EMBL" id="MRCB01000013">
    <property type="protein sequence ID" value="OKH22589.1"/>
    <property type="molecule type" value="Genomic_DNA"/>
</dbReference>
<feature type="domain" description="Sucrose phosphatase-like" evidence="7">
    <location>
        <begin position="4"/>
        <end position="246"/>
    </location>
</feature>
<dbReference type="RefSeq" id="WP_073599884.1">
    <property type="nucleotide sequence ID" value="NZ_MRCB01000013.1"/>
</dbReference>
<keyword evidence="9" id="KW-1185">Reference proteome</keyword>
<dbReference type="Gene3D" id="3.40.50.1000">
    <property type="entry name" value="HAD superfamily/HAD-like"/>
    <property type="match status" value="1"/>
</dbReference>
<dbReference type="GO" id="GO:0000287">
    <property type="term" value="F:magnesium ion binding"/>
    <property type="evidence" value="ECO:0007669"/>
    <property type="project" value="InterPro"/>
</dbReference>
<dbReference type="InterPro" id="IPR051518">
    <property type="entry name" value="Sucrose_Phosphatase"/>
</dbReference>
<organism evidence="8 9">
    <name type="scientific">Hydrococcus rivularis NIES-593</name>
    <dbReference type="NCBI Taxonomy" id="1921803"/>
    <lineage>
        <taxon>Bacteria</taxon>
        <taxon>Bacillati</taxon>
        <taxon>Cyanobacteriota</taxon>
        <taxon>Cyanophyceae</taxon>
        <taxon>Pleurocapsales</taxon>
        <taxon>Hydrococcaceae</taxon>
        <taxon>Hydrococcus</taxon>
    </lineage>
</organism>
<dbReference type="NCBIfam" id="TIGR01484">
    <property type="entry name" value="HAD-SF-IIB"/>
    <property type="match status" value="1"/>
</dbReference>
<dbReference type="InterPro" id="IPR006380">
    <property type="entry name" value="SPP-like_dom"/>
</dbReference>
<protein>
    <recommendedName>
        <fullName evidence="4">sucrose-phosphate phosphatase</fullName>
        <ecNumber evidence="4">3.1.3.24</ecNumber>
    </recommendedName>
</protein>
<comment type="pathway">
    <text evidence="2">Glycan biosynthesis; sucrose biosynthesis; sucrose from D-fructose 6-phosphate and UDP-alpha-D-glucose: step 2/2.</text>
</comment>
<dbReference type="GO" id="GO:0005986">
    <property type="term" value="P:sucrose biosynthetic process"/>
    <property type="evidence" value="ECO:0007669"/>
    <property type="project" value="UniProtKB-UniPathway"/>
</dbReference>
<evidence type="ECO:0000259" key="7">
    <source>
        <dbReference type="Pfam" id="PF05116"/>
    </source>
</evidence>
<evidence type="ECO:0000256" key="4">
    <source>
        <dbReference type="ARBA" id="ARBA00013112"/>
    </source>
</evidence>
<dbReference type="SFLD" id="SFLDG01140">
    <property type="entry name" value="C2.B:_Phosphomannomutase_and_P"/>
    <property type="match status" value="1"/>
</dbReference>
<keyword evidence="5" id="KW-0378">Hydrolase</keyword>
<dbReference type="OrthoDB" id="7847955at2"/>
<evidence type="ECO:0000256" key="3">
    <source>
        <dbReference type="ARBA" id="ARBA00007211"/>
    </source>
</evidence>
<dbReference type="PANTHER" id="PTHR46521">
    <property type="entry name" value="SUCROSE-PHOSPHATASE 2-RELATED"/>
    <property type="match status" value="1"/>
</dbReference>
<sequence>MASFLFITDLDNTLVGDDIALQTLNQKLSQHRQEYSTKIVYATGRSLYLYQQIAKEKSLLPPDALITSVGTEIYLNPNERKFDWEWAEILSQGWDRDEICAIASHFSDLVPQPRSEQNAFKVSYYITEQAAAEVLPRLESTLSQHGLQTKLIYSASQDLDILPSRGDKGLAVQFLRQKLEIDAQQTVVCGDSGNDIALFRGEERGIIVGNAKPELRQWYQENQTDYRYFAQAYYANGILEGLQYFNFL</sequence>
<dbReference type="GO" id="GO:0050307">
    <property type="term" value="F:sucrose-phosphate phosphatase activity"/>
    <property type="evidence" value="ECO:0007669"/>
    <property type="project" value="UniProtKB-EC"/>
</dbReference>
<evidence type="ECO:0000313" key="8">
    <source>
        <dbReference type="EMBL" id="OKH22589.1"/>
    </source>
</evidence>
<dbReference type="CDD" id="cd02605">
    <property type="entry name" value="HAD_SPP"/>
    <property type="match status" value="1"/>
</dbReference>
<dbReference type="InterPro" id="IPR006379">
    <property type="entry name" value="HAD-SF_hydro_IIB"/>
</dbReference>
<evidence type="ECO:0000256" key="6">
    <source>
        <dbReference type="ARBA" id="ARBA00048036"/>
    </source>
</evidence>
<evidence type="ECO:0000256" key="5">
    <source>
        <dbReference type="ARBA" id="ARBA00022801"/>
    </source>
</evidence>
<name>A0A1U7HG94_9CYAN</name>
<proteinExistence type="inferred from homology"/>
<dbReference type="EC" id="3.1.3.24" evidence="4"/>
<dbReference type="PANTHER" id="PTHR46521:SF4">
    <property type="entry name" value="SUCROSE-PHOSPHATASE 2-RELATED"/>
    <property type="match status" value="1"/>
</dbReference>
<dbReference type="NCBIfam" id="TIGR01485">
    <property type="entry name" value="SPP_plant-cyano"/>
    <property type="match status" value="1"/>
</dbReference>
<reference evidence="8 9" key="1">
    <citation type="submission" date="2016-11" db="EMBL/GenBank/DDBJ databases">
        <title>Draft Genome Sequences of Nine Cyanobacterial Strains from Diverse Habitats.</title>
        <authorList>
            <person name="Zhu T."/>
            <person name="Hou S."/>
            <person name="Lu X."/>
            <person name="Hess W.R."/>
        </authorList>
    </citation>
    <scope>NUCLEOTIDE SEQUENCE [LARGE SCALE GENOMIC DNA]</scope>
    <source>
        <strain evidence="8 9">NIES-593</strain>
    </source>
</reference>
<dbReference type="InterPro" id="IPR012847">
    <property type="entry name" value="Sucrose_phosphatase_pln/cyn"/>
</dbReference>
<comment type="caution">
    <text evidence="8">The sequence shown here is derived from an EMBL/GenBank/DDBJ whole genome shotgun (WGS) entry which is preliminary data.</text>
</comment>
<dbReference type="SFLD" id="SFLDS00003">
    <property type="entry name" value="Haloacid_Dehalogenase"/>
    <property type="match status" value="1"/>
</dbReference>
<comment type="similarity">
    <text evidence="3">Belongs to the sucrose phosphatase family.</text>
</comment>
<accession>A0A1U7HG94</accession>
<evidence type="ECO:0000313" key="9">
    <source>
        <dbReference type="Proteomes" id="UP000186868"/>
    </source>
</evidence>
<dbReference type="InterPro" id="IPR023214">
    <property type="entry name" value="HAD_sf"/>
</dbReference>
<comment type="catalytic activity">
    <reaction evidence="6">
        <text>sucrose 6(F)-phosphate + H2O = sucrose + phosphate</text>
        <dbReference type="Rhea" id="RHEA:19289"/>
        <dbReference type="ChEBI" id="CHEBI:15377"/>
        <dbReference type="ChEBI" id="CHEBI:17992"/>
        <dbReference type="ChEBI" id="CHEBI:43474"/>
        <dbReference type="ChEBI" id="CHEBI:57723"/>
        <dbReference type="EC" id="3.1.3.24"/>
    </reaction>
</comment>
<dbReference type="Proteomes" id="UP000186868">
    <property type="component" value="Unassembled WGS sequence"/>
</dbReference>
<dbReference type="SFLD" id="SFLDG01141">
    <property type="entry name" value="C2.B.1:_Sucrose_Phosphatase_Li"/>
    <property type="match status" value="1"/>
</dbReference>
<comment type="cofactor">
    <cofactor evidence="1">
        <name>Mg(2+)</name>
        <dbReference type="ChEBI" id="CHEBI:18420"/>
    </cofactor>
</comment>
<dbReference type="SUPFAM" id="SSF56784">
    <property type="entry name" value="HAD-like"/>
    <property type="match status" value="1"/>
</dbReference>
<evidence type="ECO:0000256" key="2">
    <source>
        <dbReference type="ARBA" id="ARBA00005070"/>
    </source>
</evidence>
<dbReference type="InterPro" id="IPR036412">
    <property type="entry name" value="HAD-like_sf"/>
</dbReference>